<dbReference type="InterPro" id="IPR014001">
    <property type="entry name" value="Helicase_ATP-bd"/>
</dbReference>
<dbReference type="Proteomes" id="UP000078555">
    <property type="component" value="Unassembled WGS sequence"/>
</dbReference>
<dbReference type="PROSITE" id="PS51192">
    <property type="entry name" value="HELICASE_ATP_BIND_1"/>
    <property type="match status" value="1"/>
</dbReference>
<dbReference type="AlphaFoldDB" id="A0A1A8YKV6"/>
<feature type="domain" description="Helicase C-terminal" evidence="5">
    <location>
        <begin position="311"/>
        <end position="548"/>
    </location>
</feature>
<dbReference type="InterPro" id="IPR011709">
    <property type="entry name" value="DEAD-box_helicase_OB_fold"/>
</dbReference>
<accession>A0A1A8YKV6</accession>
<dbReference type="SMART" id="SM00490">
    <property type="entry name" value="HELICc"/>
    <property type="match status" value="1"/>
</dbReference>
<evidence type="ECO:0000313" key="7">
    <source>
        <dbReference type="EMBL" id="SBT32701.1"/>
    </source>
</evidence>
<evidence type="ECO:0000259" key="5">
    <source>
        <dbReference type="PROSITE" id="PS51194"/>
    </source>
</evidence>
<keyword evidence="1" id="KW-0547">Nucleotide-binding</keyword>
<keyword evidence="6" id="KW-0347">Helicase</keyword>
<dbReference type="GO" id="GO:0005524">
    <property type="term" value="F:ATP binding"/>
    <property type="evidence" value="ECO:0007669"/>
    <property type="project" value="UniProtKB-KW"/>
</dbReference>
<dbReference type="GO" id="GO:0071013">
    <property type="term" value="C:catalytic step 2 spliceosome"/>
    <property type="evidence" value="ECO:0007669"/>
    <property type="project" value="TreeGrafter"/>
</dbReference>
<feature type="compositionally biased region" description="Acidic residues" evidence="3">
    <location>
        <begin position="658"/>
        <end position="669"/>
    </location>
</feature>
<keyword evidence="6" id="KW-0378">Hydrolase</keyword>
<dbReference type="EMBL" id="FLRD01000034">
    <property type="protein sequence ID" value="SBT32187.1"/>
    <property type="molecule type" value="Genomic_DNA"/>
</dbReference>
<feature type="region of interest" description="Disordered" evidence="3">
    <location>
        <begin position="645"/>
        <end position="671"/>
    </location>
</feature>
<dbReference type="PROSITE" id="PS51194">
    <property type="entry name" value="HELICASE_CTER"/>
    <property type="match status" value="1"/>
</dbReference>
<evidence type="ECO:0000256" key="1">
    <source>
        <dbReference type="ARBA" id="ARBA00022741"/>
    </source>
</evidence>
<dbReference type="InterPro" id="IPR007502">
    <property type="entry name" value="Helicase-assoc_dom"/>
</dbReference>
<dbReference type="InterPro" id="IPR048333">
    <property type="entry name" value="HA2_WH"/>
</dbReference>
<proteinExistence type="predicted"/>
<dbReference type="SUPFAM" id="SSF52540">
    <property type="entry name" value="P-loop containing nucleoside triphosphate hydrolases"/>
    <property type="match status" value="1"/>
</dbReference>
<dbReference type="SMART" id="SM00487">
    <property type="entry name" value="DEXDc"/>
    <property type="match status" value="1"/>
</dbReference>
<organism evidence="6 9">
    <name type="scientific">Plasmodium ovale wallikeri</name>
    <dbReference type="NCBI Taxonomy" id="864142"/>
    <lineage>
        <taxon>Eukaryota</taxon>
        <taxon>Sar</taxon>
        <taxon>Alveolata</taxon>
        <taxon>Apicomplexa</taxon>
        <taxon>Aconoidasida</taxon>
        <taxon>Haemosporida</taxon>
        <taxon>Plasmodiidae</taxon>
        <taxon>Plasmodium</taxon>
        <taxon>Plasmodium (Plasmodium)</taxon>
    </lineage>
</organism>
<dbReference type="InterPro" id="IPR027417">
    <property type="entry name" value="P-loop_NTPase"/>
</dbReference>
<dbReference type="EMBL" id="FLRE01000041">
    <property type="protein sequence ID" value="SBT32701.1"/>
    <property type="molecule type" value="Genomic_DNA"/>
</dbReference>
<protein>
    <submittedName>
        <fullName evidence="6">ATP-dependent RNA helicase prh1, putative</fullName>
    </submittedName>
</protein>
<sequence>MPRSQLRKTAYVQAKGTRSGKTVYIQGSHTTTFPISTRRMSELPILRYKKEIKKLLKRNKLVVIKGETGCGKTTQVPQIVNEIFFDKKKKKKEKKENGSKKKKKMLISLPRRVATITVAERVAKEMNRGNIGNYVGYTIRFQNVCSKETRIKFVTDGILIREIMNDPLLKKYKFLILDEIHERSIRTDVLLGYAKILLQKRKKLKIILMSATFDIGTFNHFLDNPPIISIPHKLHKITIFYPQKPIEDYLLSTVSTILQIHFGNAKIKSEGSTYYEYEDAGDLKCPNSQIHAEEEIKEEIKEEDKPGDGSDDGENYTTCGKKNRKKKSRIGDILVFLPGQEEIEIVNAMLKEKLKIIYKGTLLKRLINHGDKSKDGITISKGNDTLNEINSSINSGGQPVDSICFHFGETEIVPDKIYNMKILQLYSSLPNKKQKIVFEPVPANTRKVILSTNVAETSVTIPNIKYVVDSGKVKIKFFDEKRGSSVLKITHISKDSAVQRSGRAGREAPGQVYRMYTKEEYEKMNPFLIPEIFRSDLTQIYLELKAMNIKNPLQFDFPENPKKEVFVHAARILFKINAIDVNNDLTELGKKLCLLPLSPIYANMLLCSVQFQCIDEIATIVAMLSCDSIFLNYNFYEDMNEKDVVDDKRGDQSKGEENNDEMDGEGEDEEAKKINDRNKLINVARRKLVHPDGDHLTLLHIFYLWKEELSNNEKKNFCHMYALNNEVLIQVEKVKMQLLEIMKNKMGIATSKRLHMHKWDQVLICLCKSCFFNVAKSTTNTNVFLNLVNKTKVRIHPSSTLFNSFTKPTFIFYSDVVQTKRLYARIVTKIEADWLLKHQTMISLQSRFIFGPSLPILYIRNDWRSNNWVVRLGEFCDSSGPFPQ</sequence>
<dbReference type="CDD" id="cd17917">
    <property type="entry name" value="DEXHc_RHA-like"/>
    <property type="match status" value="1"/>
</dbReference>
<reference evidence="9" key="1">
    <citation type="submission" date="2016-05" db="EMBL/GenBank/DDBJ databases">
        <authorList>
            <person name="Naeem R."/>
        </authorList>
    </citation>
    <scope>NUCLEOTIDE SEQUENCE [LARGE SCALE GENOMIC DNA]</scope>
</reference>
<feature type="compositionally biased region" description="Basic and acidic residues" evidence="3">
    <location>
        <begin position="298"/>
        <end position="308"/>
    </location>
</feature>
<dbReference type="InterPro" id="IPR001650">
    <property type="entry name" value="Helicase_C-like"/>
</dbReference>
<dbReference type="Pfam" id="PF07717">
    <property type="entry name" value="OB_NTP_bind"/>
    <property type="match status" value="1"/>
</dbReference>
<feature type="domain" description="Helicase ATP-binding" evidence="4">
    <location>
        <begin position="53"/>
        <end position="231"/>
    </location>
</feature>
<keyword evidence="2" id="KW-0067">ATP-binding</keyword>
<dbReference type="PANTHER" id="PTHR18934">
    <property type="entry name" value="ATP-DEPENDENT RNA HELICASE"/>
    <property type="match status" value="1"/>
</dbReference>
<dbReference type="GO" id="GO:0004386">
    <property type="term" value="F:helicase activity"/>
    <property type="evidence" value="ECO:0007669"/>
    <property type="project" value="UniProtKB-KW"/>
</dbReference>
<dbReference type="InterPro" id="IPR011545">
    <property type="entry name" value="DEAD/DEAH_box_helicase_dom"/>
</dbReference>
<dbReference type="CDD" id="cd18791">
    <property type="entry name" value="SF2_C_RHA"/>
    <property type="match status" value="1"/>
</dbReference>
<evidence type="ECO:0000313" key="6">
    <source>
        <dbReference type="EMBL" id="SBT32187.1"/>
    </source>
</evidence>
<evidence type="ECO:0000313" key="9">
    <source>
        <dbReference type="Proteomes" id="UP000078555"/>
    </source>
</evidence>
<evidence type="ECO:0000256" key="3">
    <source>
        <dbReference type="SAM" id="MobiDB-lite"/>
    </source>
</evidence>
<reference evidence="8" key="2">
    <citation type="submission" date="2016-05" db="EMBL/GenBank/DDBJ databases">
        <authorList>
            <person name="Naeem Raeece"/>
        </authorList>
    </citation>
    <scope>NUCLEOTIDE SEQUENCE [LARGE SCALE GENOMIC DNA]</scope>
</reference>
<feature type="compositionally biased region" description="Basic and acidic residues" evidence="3">
    <location>
        <begin position="645"/>
        <end position="657"/>
    </location>
</feature>
<dbReference type="Pfam" id="PF21010">
    <property type="entry name" value="HA2_C"/>
    <property type="match status" value="1"/>
</dbReference>
<dbReference type="PANTHER" id="PTHR18934:SF85">
    <property type="entry name" value="ATP-DEPENDENT RNA HELICASE DHX8"/>
    <property type="match status" value="1"/>
</dbReference>
<evidence type="ECO:0000313" key="8">
    <source>
        <dbReference type="Proteomes" id="UP000078550"/>
    </source>
</evidence>
<dbReference type="Pfam" id="PF00270">
    <property type="entry name" value="DEAD"/>
    <property type="match status" value="1"/>
</dbReference>
<evidence type="ECO:0000256" key="2">
    <source>
        <dbReference type="ARBA" id="ARBA00022840"/>
    </source>
</evidence>
<feature type="region of interest" description="Disordered" evidence="3">
    <location>
        <begin position="298"/>
        <end position="321"/>
    </location>
</feature>
<dbReference type="Proteomes" id="UP000078550">
    <property type="component" value="Unassembled WGS sequence"/>
</dbReference>
<dbReference type="Gene3D" id="1.20.120.1080">
    <property type="match status" value="1"/>
</dbReference>
<reference evidence="6" key="3">
    <citation type="submission" date="2016-05" db="EMBL/GenBank/DDBJ databases">
        <authorList>
            <person name="Lavstsen T."/>
            <person name="Jespersen J.S."/>
        </authorList>
    </citation>
    <scope>NUCLEOTIDE SEQUENCE [LARGE SCALE GENOMIC DNA]</scope>
</reference>
<gene>
    <name evidence="6" type="ORF">POVWA1_010860</name>
    <name evidence="7" type="ORF">POVWA2_011030</name>
</gene>
<dbReference type="Gene3D" id="3.40.50.300">
    <property type="entry name" value="P-loop containing nucleotide triphosphate hydrolases"/>
    <property type="match status" value="2"/>
</dbReference>
<dbReference type="SMART" id="SM00847">
    <property type="entry name" value="HA2"/>
    <property type="match status" value="1"/>
</dbReference>
<dbReference type="Pfam" id="PF04408">
    <property type="entry name" value="WHD_HA2"/>
    <property type="match status" value="1"/>
</dbReference>
<evidence type="ECO:0000259" key="4">
    <source>
        <dbReference type="PROSITE" id="PS51192"/>
    </source>
</evidence>
<dbReference type="Pfam" id="PF00271">
    <property type="entry name" value="Helicase_C"/>
    <property type="match status" value="1"/>
</dbReference>
<dbReference type="GO" id="GO:0000390">
    <property type="term" value="P:spliceosomal complex disassembly"/>
    <property type="evidence" value="ECO:0007669"/>
    <property type="project" value="TreeGrafter"/>
</dbReference>
<keyword evidence="9" id="KW-1185">Reference proteome</keyword>
<dbReference type="GO" id="GO:0003723">
    <property type="term" value="F:RNA binding"/>
    <property type="evidence" value="ECO:0007669"/>
    <property type="project" value="TreeGrafter"/>
</dbReference>
<name>A0A1A8YKV6_PLAOA</name>